<gene>
    <name evidence="1" type="ORF">UY23_C0004G0019</name>
</gene>
<sequence>MMKILLSLLVALLIIVGLYYLAGPALRRAEPVACTEEAKLCADGSAVGRTGPNCEFAACPEAGSGIR</sequence>
<accession>A0A0G1UAB7</accession>
<name>A0A0G1UAB7_9BACT</name>
<dbReference type="Proteomes" id="UP000034956">
    <property type="component" value="Unassembled WGS sequence"/>
</dbReference>
<dbReference type="AlphaFoldDB" id="A0A0G1UAB7"/>
<proteinExistence type="predicted"/>
<comment type="caution">
    <text evidence="1">The sequence shown here is derived from an EMBL/GenBank/DDBJ whole genome shotgun (WGS) entry which is preliminary data.</text>
</comment>
<dbReference type="EMBL" id="LCPF01000004">
    <property type="protein sequence ID" value="KKU91074.1"/>
    <property type="molecule type" value="Genomic_DNA"/>
</dbReference>
<protein>
    <submittedName>
        <fullName evidence="1">Uncharacterized protein</fullName>
    </submittedName>
</protein>
<evidence type="ECO:0000313" key="2">
    <source>
        <dbReference type="Proteomes" id="UP000034956"/>
    </source>
</evidence>
<reference evidence="1 2" key="1">
    <citation type="journal article" date="2015" name="Nature">
        <title>rRNA introns, odd ribosomes, and small enigmatic genomes across a large radiation of phyla.</title>
        <authorList>
            <person name="Brown C.T."/>
            <person name="Hug L.A."/>
            <person name="Thomas B.C."/>
            <person name="Sharon I."/>
            <person name="Castelle C.J."/>
            <person name="Singh A."/>
            <person name="Wilkins M.J."/>
            <person name="Williams K.H."/>
            <person name="Banfield J.F."/>
        </authorList>
    </citation>
    <scope>NUCLEOTIDE SEQUENCE [LARGE SCALE GENOMIC DNA]</scope>
</reference>
<evidence type="ECO:0000313" key="1">
    <source>
        <dbReference type="EMBL" id="KKU91074.1"/>
    </source>
</evidence>
<organism evidence="1 2">
    <name type="scientific">Candidatus Jorgensenbacteria bacterium GW2011_GWA1_48_11</name>
    <dbReference type="NCBI Taxonomy" id="1618660"/>
    <lineage>
        <taxon>Bacteria</taxon>
        <taxon>Candidatus Joergenseniibacteriota</taxon>
    </lineage>
</organism>